<accession>A0A835Q348</accession>
<sequence>MSVDIASASVEAKFGCDTQQILVKISIFNWLVQLEKYKLLHTRIYGDQHVIIPRHLRVPSLSAQLFSGLNRSGSTKTILLLSKQLKVLRVELGNFCQAYNSSASYVTPFFPTIFEDNVHGQSSASLLEPYKD</sequence>
<organism evidence="1 2">
    <name type="scientific">Vanilla planifolia</name>
    <name type="common">Vanilla</name>
    <dbReference type="NCBI Taxonomy" id="51239"/>
    <lineage>
        <taxon>Eukaryota</taxon>
        <taxon>Viridiplantae</taxon>
        <taxon>Streptophyta</taxon>
        <taxon>Embryophyta</taxon>
        <taxon>Tracheophyta</taxon>
        <taxon>Spermatophyta</taxon>
        <taxon>Magnoliopsida</taxon>
        <taxon>Liliopsida</taxon>
        <taxon>Asparagales</taxon>
        <taxon>Orchidaceae</taxon>
        <taxon>Vanilloideae</taxon>
        <taxon>Vanilleae</taxon>
        <taxon>Vanilla</taxon>
    </lineage>
</organism>
<evidence type="ECO:0000313" key="2">
    <source>
        <dbReference type="Proteomes" id="UP000636800"/>
    </source>
</evidence>
<dbReference type="AlphaFoldDB" id="A0A835Q348"/>
<evidence type="ECO:0000313" key="1">
    <source>
        <dbReference type="EMBL" id="KAG0463261.1"/>
    </source>
</evidence>
<dbReference type="Proteomes" id="UP000636800">
    <property type="component" value="Chromosome 10"/>
</dbReference>
<reference evidence="1 2" key="1">
    <citation type="journal article" date="2020" name="Nat. Food">
        <title>A phased Vanilla planifolia genome enables genetic improvement of flavour and production.</title>
        <authorList>
            <person name="Hasing T."/>
            <person name="Tang H."/>
            <person name="Brym M."/>
            <person name="Khazi F."/>
            <person name="Huang T."/>
            <person name="Chambers A.H."/>
        </authorList>
    </citation>
    <scope>NUCLEOTIDE SEQUENCE [LARGE SCALE GENOMIC DNA]</scope>
    <source>
        <tissue evidence="1">Leaf</tissue>
    </source>
</reference>
<name>A0A835Q348_VANPL</name>
<protein>
    <submittedName>
        <fullName evidence="1">Uncharacterized protein</fullName>
    </submittedName>
</protein>
<proteinExistence type="predicted"/>
<gene>
    <name evidence="1" type="ORF">HPP92_019330</name>
</gene>
<dbReference type="OrthoDB" id="185373at2759"/>
<comment type="caution">
    <text evidence="1">The sequence shown here is derived from an EMBL/GenBank/DDBJ whole genome shotgun (WGS) entry which is preliminary data.</text>
</comment>
<keyword evidence="2" id="KW-1185">Reference proteome</keyword>
<dbReference type="EMBL" id="JADCNL010000010">
    <property type="protein sequence ID" value="KAG0463261.1"/>
    <property type="molecule type" value="Genomic_DNA"/>
</dbReference>